<keyword evidence="2" id="KW-1185">Reference proteome</keyword>
<gene>
    <name evidence="1" type="ORF">C8F04DRAFT_953735</name>
</gene>
<dbReference type="Proteomes" id="UP001218188">
    <property type="component" value="Unassembled WGS sequence"/>
</dbReference>
<proteinExistence type="predicted"/>
<reference evidence="1" key="1">
    <citation type="submission" date="2023-03" db="EMBL/GenBank/DDBJ databases">
        <title>Massive genome expansion in bonnet fungi (Mycena s.s.) driven by repeated elements and novel gene families across ecological guilds.</title>
        <authorList>
            <consortium name="Lawrence Berkeley National Laboratory"/>
            <person name="Harder C.B."/>
            <person name="Miyauchi S."/>
            <person name="Viragh M."/>
            <person name="Kuo A."/>
            <person name="Thoen E."/>
            <person name="Andreopoulos B."/>
            <person name="Lu D."/>
            <person name="Skrede I."/>
            <person name="Drula E."/>
            <person name="Henrissat B."/>
            <person name="Morin E."/>
            <person name="Kohler A."/>
            <person name="Barry K."/>
            <person name="LaButti K."/>
            <person name="Morin E."/>
            <person name="Salamov A."/>
            <person name="Lipzen A."/>
            <person name="Mereny Z."/>
            <person name="Hegedus B."/>
            <person name="Baldrian P."/>
            <person name="Stursova M."/>
            <person name="Weitz H."/>
            <person name="Taylor A."/>
            <person name="Grigoriev I.V."/>
            <person name="Nagy L.G."/>
            <person name="Martin F."/>
            <person name="Kauserud H."/>
        </authorList>
    </citation>
    <scope>NUCLEOTIDE SEQUENCE</scope>
    <source>
        <strain evidence="1">CBHHK200</strain>
    </source>
</reference>
<organism evidence="1 2">
    <name type="scientific">Mycena alexandri</name>
    <dbReference type="NCBI Taxonomy" id="1745969"/>
    <lineage>
        <taxon>Eukaryota</taxon>
        <taxon>Fungi</taxon>
        <taxon>Dikarya</taxon>
        <taxon>Basidiomycota</taxon>
        <taxon>Agaricomycotina</taxon>
        <taxon>Agaricomycetes</taxon>
        <taxon>Agaricomycetidae</taxon>
        <taxon>Agaricales</taxon>
        <taxon>Marasmiineae</taxon>
        <taxon>Mycenaceae</taxon>
        <taxon>Mycena</taxon>
    </lineage>
</organism>
<feature type="non-terminal residue" evidence="1">
    <location>
        <position position="138"/>
    </location>
</feature>
<accession>A0AAD6SZG6</accession>
<comment type="caution">
    <text evidence="1">The sequence shown here is derived from an EMBL/GenBank/DDBJ whole genome shotgun (WGS) entry which is preliminary data.</text>
</comment>
<dbReference type="AlphaFoldDB" id="A0AAD6SZG6"/>
<evidence type="ECO:0000313" key="2">
    <source>
        <dbReference type="Proteomes" id="UP001218188"/>
    </source>
</evidence>
<evidence type="ECO:0000313" key="1">
    <source>
        <dbReference type="EMBL" id="KAJ7036658.1"/>
    </source>
</evidence>
<name>A0AAD6SZG6_9AGAR</name>
<protein>
    <submittedName>
        <fullName evidence="1">Uncharacterized protein</fullName>
    </submittedName>
</protein>
<sequence>MCIDHVHQVAHVTDADNLFTRSTDPFKAARVARVLELIEIGPDVTEDQRRAIREFLAGYADVFAISVSEVNAVKGALYAPTIPGDATFKMGVPNQRPWTLPQNLDVNKQVDTLIGAGILVPIAAKDVKCVSPITLAGK</sequence>
<dbReference type="EMBL" id="JARJCM010000042">
    <property type="protein sequence ID" value="KAJ7036658.1"/>
    <property type="molecule type" value="Genomic_DNA"/>
</dbReference>